<feature type="chain" id="PRO_5044016570" evidence="6">
    <location>
        <begin position="39"/>
        <end position="443"/>
    </location>
</feature>
<organism evidence="7 8">
    <name type="scientific">Iris pallida</name>
    <name type="common">Sweet iris</name>
    <dbReference type="NCBI Taxonomy" id="29817"/>
    <lineage>
        <taxon>Eukaryota</taxon>
        <taxon>Viridiplantae</taxon>
        <taxon>Streptophyta</taxon>
        <taxon>Embryophyta</taxon>
        <taxon>Tracheophyta</taxon>
        <taxon>Spermatophyta</taxon>
        <taxon>Magnoliopsida</taxon>
        <taxon>Liliopsida</taxon>
        <taxon>Asparagales</taxon>
        <taxon>Iridaceae</taxon>
        <taxon>Iridoideae</taxon>
        <taxon>Irideae</taxon>
        <taxon>Iris</taxon>
    </lineage>
</organism>
<evidence type="ECO:0000256" key="4">
    <source>
        <dbReference type="ARBA" id="ARBA00022737"/>
    </source>
</evidence>
<name>A0AAX6EFX0_IRIPA</name>
<evidence type="ECO:0000256" key="3">
    <source>
        <dbReference type="ARBA" id="ARBA00022729"/>
    </source>
</evidence>
<dbReference type="Gene3D" id="3.80.10.10">
    <property type="entry name" value="Ribonuclease Inhibitor"/>
    <property type="match status" value="2"/>
</dbReference>
<dbReference type="InterPro" id="IPR032675">
    <property type="entry name" value="LRR_dom_sf"/>
</dbReference>
<feature type="region of interest" description="Disordered" evidence="5">
    <location>
        <begin position="414"/>
        <end position="443"/>
    </location>
</feature>
<reference evidence="7" key="1">
    <citation type="journal article" date="2023" name="GigaByte">
        <title>Genome assembly of the bearded iris, Iris pallida Lam.</title>
        <authorList>
            <person name="Bruccoleri R.E."/>
            <person name="Oakeley E.J."/>
            <person name="Faust A.M.E."/>
            <person name="Altorfer M."/>
            <person name="Dessus-Babus S."/>
            <person name="Burckhardt D."/>
            <person name="Oertli M."/>
            <person name="Naumann U."/>
            <person name="Petersen F."/>
            <person name="Wong J."/>
        </authorList>
    </citation>
    <scope>NUCLEOTIDE SEQUENCE</scope>
    <source>
        <strain evidence="7">GSM-AAB239-AS_SAM_17_03QT</strain>
    </source>
</reference>
<comment type="caution">
    <text evidence="7">The sequence shown here is derived from an EMBL/GenBank/DDBJ whole genome shotgun (WGS) entry which is preliminary data.</text>
</comment>
<dbReference type="PANTHER" id="PTHR32093:SF128">
    <property type="entry name" value="LEUCINE-RICH REPEAT-CONTAINING N-TERMINAL PLANT-TYPE DOMAIN-CONTAINING PROTEIN"/>
    <property type="match status" value="1"/>
</dbReference>
<dbReference type="Proteomes" id="UP001140949">
    <property type="component" value="Unassembled WGS sequence"/>
</dbReference>
<keyword evidence="3 6" id="KW-0732">Signal</keyword>
<reference evidence="7" key="2">
    <citation type="submission" date="2023-04" db="EMBL/GenBank/DDBJ databases">
        <authorList>
            <person name="Bruccoleri R.E."/>
            <person name="Oakeley E.J."/>
            <person name="Faust A.-M."/>
            <person name="Dessus-Babus S."/>
            <person name="Altorfer M."/>
            <person name="Burckhardt D."/>
            <person name="Oertli M."/>
            <person name="Naumann U."/>
            <person name="Petersen F."/>
            <person name="Wong J."/>
        </authorList>
    </citation>
    <scope>NUCLEOTIDE SEQUENCE</scope>
    <source>
        <strain evidence="7">GSM-AAB239-AS_SAM_17_03QT</strain>
        <tissue evidence="7">Leaf</tissue>
    </source>
</reference>
<sequence>MTTMLMLIQKNTMVMEMMNLRLLLILLFLLLVTRPTSQELLDVAQPPSTDAGCGCETPPSDDDANPSDFPNLLQYNAYKVIQRFKLTITCDPNNVTATWVGNQPCTYTGFACETPPDRKNTPTIASVDFNGFHLCAPTLSGFLDQLPDLAIFHANSNSFSGTLPNLTSLPFFYELDVSNNLLSGQFPTNLLTLDELLFLDIRFNSFAGSVPAGIFQLGLGVLFLNNNGFSQPLPASLGASPVAYLTLANNGFTGSIPASICNSSNTLIEVLFLNNRLSGCLPPEIGLLQKATVFDAGANHITGTIPLSFGCLKKVEQLNLAGNLLYGHVPSVVCNLAETGSLMNLSLSENYFTSIGISCWELIENKVLDVSRNCIVGLPNQRPLLECAWFLLRPKHCPLSAYIPCPLNHPDSSDDVPPLPAPAAKPTKRASVTYNAIHNTHSK</sequence>
<feature type="signal peptide" evidence="6">
    <location>
        <begin position="1"/>
        <end position="38"/>
    </location>
</feature>
<evidence type="ECO:0000256" key="5">
    <source>
        <dbReference type="SAM" id="MobiDB-lite"/>
    </source>
</evidence>
<dbReference type="Pfam" id="PF00560">
    <property type="entry name" value="LRR_1"/>
    <property type="match status" value="1"/>
</dbReference>
<evidence type="ECO:0000313" key="7">
    <source>
        <dbReference type="EMBL" id="KAJ6802881.1"/>
    </source>
</evidence>
<evidence type="ECO:0000256" key="1">
    <source>
        <dbReference type="ARBA" id="ARBA00004613"/>
    </source>
</evidence>
<dbReference type="EMBL" id="JANAVB010036819">
    <property type="protein sequence ID" value="KAJ6802881.1"/>
    <property type="molecule type" value="Genomic_DNA"/>
</dbReference>
<feature type="compositionally biased region" description="Polar residues" evidence="5">
    <location>
        <begin position="430"/>
        <end position="443"/>
    </location>
</feature>
<keyword evidence="4" id="KW-0677">Repeat</keyword>
<dbReference type="AlphaFoldDB" id="A0AAX6EFX0"/>
<evidence type="ECO:0000256" key="2">
    <source>
        <dbReference type="ARBA" id="ARBA00022525"/>
    </source>
</evidence>
<dbReference type="InterPro" id="IPR001611">
    <property type="entry name" value="Leu-rich_rpt"/>
</dbReference>
<dbReference type="PANTHER" id="PTHR32093">
    <property type="entry name" value="LEUCINE-RICH REPEAT EXTENSIN-LIKE PROTEIN 3-RELATED"/>
    <property type="match status" value="1"/>
</dbReference>
<dbReference type="InterPro" id="IPR051582">
    <property type="entry name" value="LRR_extensin-like_regulator"/>
</dbReference>
<gene>
    <name evidence="7" type="ORF">M6B38_190460</name>
</gene>
<keyword evidence="8" id="KW-1185">Reference proteome</keyword>
<proteinExistence type="predicted"/>
<feature type="region of interest" description="Disordered" evidence="5">
    <location>
        <begin position="47"/>
        <end position="66"/>
    </location>
</feature>
<comment type="subcellular location">
    <subcellularLocation>
        <location evidence="1">Secreted</location>
    </subcellularLocation>
</comment>
<accession>A0AAX6EFX0</accession>
<evidence type="ECO:0000256" key="6">
    <source>
        <dbReference type="SAM" id="SignalP"/>
    </source>
</evidence>
<keyword evidence="2" id="KW-0964">Secreted</keyword>
<protein>
    <submittedName>
        <fullName evidence="7">Leucine-rich repeat (LRR) family protein</fullName>
    </submittedName>
</protein>
<dbReference type="GO" id="GO:0005576">
    <property type="term" value="C:extracellular region"/>
    <property type="evidence" value="ECO:0007669"/>
    <property type="project" value="UniProtKB-SubCell"/>
</dbReference>
<evidence type="ECO:0000313" key="8">
    <source>
        <dbReference type="Proteomes" id="UP001140949"/>
    </source>
</evidence>
<dbReference type="SUPFAM" id="SSF52058">
    <property type="entry name" value="L domain-like"/>
    <property type="match status" value="1"/>
</dbReference>